<organism evidence="3 4">
    <name type="scientific">Brevibacterium pityocampae</name>
    <dbReference type="NCBI Taxonomy" id="506594"/>
    <lineage>
        <taxon>Bacteria</taxon>
        <taxon>Bacillati</taxon>
        <taxon>Actinomycetota</taxon>
        <taxon>Actinomycetes</taxon>
        <taxon>Micrococcales</taxon>
        <taxon>Brevibacteriaceae</taxon>
        <taxon>Brevibacterium</taxon>
    </lineage>
</organism>
<dbReference type="Proteomes" id="UP001500642">
    <property type="component" value="Unassembled WGS sequence"/>
</dbReference>
<gene>
    <name evidence="3" type="ORF">GCM10023167_25350</name>
</gene>
<evidence type="ECO:0000313" key="3">
    <source>
        <dbReference type="EMBL" id="GAA4395190.1"/>
    </source>
</evidence>
<evidence type="ECO:0000256" key="1">
    <source>
        <dbReference type="SAM" id="Phobius"/>
    </source>
</evidence>
<dbReference type="InterPro" id="IPR013974">
    <property type="entry name" value="SAF"/>
</dbReference>
<keyword evidence="3" id="KW-0282">Flagellum</keyword>
<feature type="transmembrane region" description="Helical" evidence="1">
    <location>
        <begin position="21"/>
        <end position="40"/>
    </location>
</feature>
<keyword evidence="1" id="KW-1133">Transmembrane helix</keyword>
<dbReference type="Pfam" id="PF08666">
    <property type="entry name" value="SAF"/>
    <property type="match status" value="1"/>
</dbReference>
<keyword evidence="1" id="KW-0812">Transmembrane</keyword>
<keyword evidence="1" id="KW-0472">Membrane</keyword>
<sequence>MPHPSARPADRLRAPRLRDPRLVIGALLVLLSVLGTWFVVTRVADTTTVWAAARPLVPGGVLVPDDLVATEIRMSGDPGVYLSADAAIPEGATVLAAVAPGELVPASQLGSPDQLAGRVVALAVPGALPAAVRPGGAVDVWATDPEADPVDPREVLTAVDVIAVDRETGDFATGDQVIEIFVPNSRLGDVMRALAEDHRISVVAVPEAAR</sequence>
<evidence type="ECO:0000259" key="2">
    <source>
        <dbReference type="SMART" id="SM00858"/>
    </source>
</evidence>
<dbReference type="CDD" id="cd11614">
    <property type="entry name" value="SAF_CpaB_FlgA_like"/>
    <property type="match status" value="1"/>
</dbReference>
<dbReference type="RefSeq" id="WP_175406918.1">
    <property type="nucleotide sequence ID" value="NZ_BAABGL010000035.1"/>
</dbReference>
<accession>A0ABP8JRY5</accession>
<keyword evidence="3" id="KW-0969">Cilium</keyword>
<feature type="domain" description="SAF" evidence="2">
    <location>
        <begin position="47"/>
        <end position="110"/>
    </location>
</feature>
<proteinExistence type="predicted"/>
<keyword evidence="3" id="KW-0966">Cell projection</keyword>
<dbReference type="EMBL" id="BAABGL010000035">
    <property type="protein sequence ID" value="GAA4395190.1"/>
    <property type="molecule type" value="Genomic_DNA"/>
</dbReference>
<name>A0ABP8JRY5_9MICO</name>
<keyword evidence="4" id="KW-1185">Reference proteome</keyword>
<reference evidence="4" key="1">
    <citation type="journal article" date="2019" name="Int. J. Syst. Evol. Microbiol.">
        <title>The Global Catalogue of Microorganisms (GCM) 10K type strain sequencing project: providing services to taxonomists for standard genome sequencing and annotation.</title>
        <authorList>
            <consortium name="The Broad Institute Genomics Platform"/>
            <consortium name="The Broad Institute Genome Sequencing Center for Infectious Disease"/>
            <person name="Wu L."/>
            <person name="Ma J."/>
        </authorList>
    </citation>
    <scope>NUCLEOTIDE SEQUENCE [LARGE SCALE GENOMIC DNA]</scope>
    <source>
        <strain evidence="4">JCM 17808</strain>
    </source>
</reference>
<dbReference type="SMART" id="SM00858">
    <property type="entry name" value="SAF"/>
    <property type="match status" value="1"/>
</dbReference>
<protein>
    <submittedName>
        <fullName evidence="3">Flagellar protein FlgA</fullName>
    </submittedName>
</protein>
<evidence type="ECO:0000313" key="4">
    <source>
        <dbReference type="Proteomes" id="UP001500642"/>
    </source>
</evidence>
<comment type="caution">
    <text evidence="3">The sequence shown here is derived from an EMBL/GenBank/DDBJ whole genome shotgun (WGS) entry which is preliminary data.</text>
</comment>